<dbReference type="AlphaFoldDB" id="A0A2G8B9T5"/>
<keyword evidence="2" id="KW-1133">Transmembrane helix</keyword>
<sequence length="310" mass="34448">MPSIPQSLLWISLVVLWLFVLVPMLASKRDAVRRTSDVALATRVLNSAAGARLMRRRGPAAGHRSDPHWRPQDSADADDDDADDDDDGPAPPDSDDVNVVEHDEAEPVAEEHTASAELASDETEFDDAPAEFDDVDTGDSEEIGARYEYVEDTSGIEVAADPATAATPVARYRYESKTAAAVSARKYRFRKRMLMTMALGMLASAAVAYLATPSAWWVCGGVGGLMLLYLAYLRRQTRIEQRLRRRRMQRMARSRLGVGNAHDRERDLVPARLRRPGAVVLEIDDEDPIFEHLDYAPFSRHYDLPRAAGQ</sequence>
<proteinExistence type="predicted"/>
<feature type="compositionally biased region" description="Acidic residues" evidence="1">
    <location>
        <begin position="119"/>
        <end position="138"/>
    </location>
</feature>
<keyword evidence="2" id="KW-0812">Transmembrane</keyword>
<feature type="compositionally biased region" description="Basic and acidic residues" evidence="1">
    <location>
        <begin position="63"/>
        <end position="73"/>
    </location>
</feature>
<dbReference type="RefSeq" id="WP_048889950.1">
    <property type="nucleotide sequence ID" value="NZ_AP024237.1"/>
</dbReference>
<evidence type="ECO:0000313" key="4">
    <source>
        <dbReference type="Proteomes" id="UP000595446"/>
    </source>
</evidence>
<dbReference type="OrthoDB" id="3696421at2"/>
<feature type="region of interest" description="Disordered" evidence="1">
    <location>
        <begin position="52"/>
        <end position="138"/>
    </location>
</feature>
<keyword evidence="2" id="KW-0472">Membrane</keyword>
<feature type="transmembrane region" description="Helical" evidence="2">
    <location>
        <begin position="6"/>
        <end position="26"/>
    </location>
</feature>
<protein>
    <submittedName>
        <fullName evidence="3">Uncharacterized protein</fullName>
    </submittedName>
</protein>
<feature type="compositionally biased region" description="Acidic residues" evidence="1">
    <location>
        <begin position="75"/>
        <end position="108"/>
    </location>
</feature>
<accession>A0A2G8B9T5</accession>
<reference evidence="3 4" key="1">
    <citation type="submission" date="2020-12" db="EMBL/GenBank/DDBJ databases">
        <title>Complete genome sequence of Mycobacterium heckeshornense JCM 15655T, closely related to a pathogenic non-tuberculous mycobacterial species Mycobacterium xenopi.</title>
        <authorList>
            <person name="Yoshida M."/>
            <person name="Fukano H."/>
            <person name="Asakura T."/>
            <person name="Suzuki M."/>
            <person name="Hoshino Y."/>
        </authorList>
    </citation>
    <scope>NUCLEOTIDE SEQUENCE [LARGE SCALE GENOMIC DNA]</scope>
    <source>
        <strain evidence="3 4">JCM 15655</strain>
    </source>
</reference>
<keyword evidence="4" id="KW-1185">Reference proteome</keyword>
<evidence type="ECO:0000256" key="2">
    <source>
        <dbReference type="SAM" id="Phobius"/>
    </source>
</evidence>
<dbReference type="InterPro" id="IPR053779">
    <property type="entry name" value="GlpR"/>
</dbReference>
<evidence type="ECO:0000313" key="3">
    <source>
        <dbReference type="EMBL" id="BCO34635.1"/>
    </source>
</evidence>
<evidence type="ECO:0000256" key="1">
    <source>
        <dbReference type="SAM" id="MobiDB-lite"/>
    </source>
</evidence>
<dbReference type="NCBIfam" id="NF045516">
    <property type="entry name" value="GlpR"/>
    <property type="match status" value="1"/>
</dbReference>
<feature type="transmembrane region" description="Helical" evidence="2">
    <location>
        <begin position="215"/>
        <end position="233"/>
    </location>
</feature>
<dbReference type="STRING" id="110505.ACT16_02845"/>
<gene>
    <name evidence="3" type="ORF">MHEC_10680</name>
</gene>
<feature type="transmembrane region" description="Helical" evidence="2">
    <location>
        <begin position="193"/>
        <end position="209"/>
    </location>
</feature>
<name>A0A2G8B9T5_9MYCO</name>
<dbReference type="Proteomes" id="UP000595446">
    <property type="component" value="Chromosome"/>
</dbReference>
<dbReference type="EMBL" id="AP024237">
    <property type="protein sequence ID" value="BCO34635.1"/>
    <property type="molecule type" value="Genomic_DNA"/>
</dbReference>
<organism evidence="3 4">
    <name type="scientific">Mycobacterium heckeshornense</name>
    <dbReference type="NCBI Taxonomy" id="110505"/>
    <lineage>
        <taxon>Bacteria</taxon>
        <taxon>Bacillati</taxon>
        <taxon>Actinomycetota</taxon>
        <taxon>Actinomycetes</taxon>
        <taxon>Mycobacteriales</taxon>
        <taxon>Mycobacteriaceae</taxon>
        <taxon>Mycobacterium</taxon>
    </lineage>
</organism>